<keyword evidence="1" id="KW-0812">Transmembrane</keyword>
<dbReference type="AlphaFoldDB" id="W1WD78"/>
<dbReference type="EMBL" id="AZMM01019105">
    <property type="protein sequence ID" value="ETJ15085.1"/>
    <property type="molecule type" value="Genomic_DNA"/>
</dbReference>
<sequence>MYTLGLVLVNTLKTMGIIMAITYINRYNDRWVAIGKGIEVNLGHN</sequence>
<proteinExistence type="predicted"/>
<name>W1WD78_9ZZZZ</name>
<protein>
    <submittedName>
        <fullName evidence="2">Uncharacterized protein</fullName>
    </submittedName>
</protein>
<organism evidence="2">
    <name type="scientific">human gut metagenome</name>
    <dbReference type="NCBI Taxonomy" id="408170"/>
    <lineage>
        <taxon>unclassified sequences</taxon>
        <taxon>metagenomes</taxon>
        <taxon>organismal metagenomes</taxon>
    </lineage>
</organism>
<comment type="caution">
    <text evidence="2">The sequence shown here is derived from an EMBL/GenBank/DDBJ whole genome shotgun (WGS) entry which is preliminary data.</text>
</comment>
<evidence type="ECO:0000256" key="1">
    <source>
        <dbReference type="SAM" id="Phobius"/>
    </source>
</evidence>
<reference evidence="2" key="1">
    <citation type="submission" date="2013-12" db="EMBL/GenBank/DDBJ databases">
        <title>A Varibaculum cambriense genome reconstructed from a premature infant gut community with otherwise low bacterial novelty that shifts toward anaerobic metabolism during the third week of life.</title>
        <authorList>
            <person name="Brown C.T."/>
            <person name="Sharon I."/>
            <person name="Thomas B.C."/>
            <person name="Castelle C.J."/>
            <person name="Morowitz M.J."/>
            <person name="Banfield J.F."/>
        </authorList>
    </citation>
    <scope>NUCLEOTIDE SEQUENCE</scope>
</reference>
<gene>
    <name evidence="2" type="ORF">Q604_UNBc4C00324G0001</name>
</gene>
<evidence type="ECO:0000313" key="2">
    <source>
        <dbReference type="EMBL" id="ETJ15085.1"/>
    </source>
</evidence>
<keyword evidence="1" id="KW-1133">Transmembrane helix</keyword>
<keyword evidence="1" id="KW-0472">Membrane</keyword>
<accession>W1WD78</accession>
<feature type="transmembrane region" description="Helical" evidence="1">
    <location>
        <begin position="6"/>
        <end position="24"/>
    </location>
</feature>